<protein>
    <submittedName>
        <fullName evidence="9">Beta subunit of fatty acid synthetase</fullName>
        <ecNumber evidence="9">2.3.1.86</ecNumber>
    </submittedName>
</protein>
<evidence type="ECO:0000256" key="7">
    <source>
        <dbReference type="ARBA" id="ARBA00048237"/>
    </source>
</evidence>
<keyword evidence="9" id="KW-0012">Acyltransferase</keyword>
<evidence type="ECO:0000256" key="6">
    <source>
        <dbReference type="ARBA" id="ARBA00023268"/>
    </source>
</evidence>
<comment type="catalytic activity">
    <reaction evidence="7">
        <text>acetyl-CoA + n malonyl-CoA + 2n NADPH + 4n H(+) = a long-chain-acyl-CoA + n CoA + n CO2 + 2n NADP(+).</text>
        <dbReference type="EC" id="2.3.1.86"/>
    </reaction>
</comment>
<name>A0AAF0IHI9_9EURO</name>
<evidence type="ECO:0000313" key="10">
    <source>
        <dbReference type="Proteomes" id="UP001219355"/>
    </source>
</evidence>
<dbReference type="InterPro" id="IPR050830">
    <property type="entry name" value="Fungal_FAS"/>
</dbReference>
<keyword evidence="3" id="KW-0597">Phosphoprotein</keyword>
<evidence type="ECO:0000256" key="2">
    <source>
        <dbReference type="ARBA" id="ARBA00022450"/>
    </source>
</evidence>
<comment type="catalytic activity">
    <reaction evidence="8">
        <text>a (3R)-hydroxyacyl-[ACP] + NADP(+) = a 3-oxoacyl-[ACP] + NADPH + H(+)</text>
        <dbReference type="Rhea" id="RHEA:17397"/>
        <dbReference type="Rhea" id="RHEA-COMP:9916"/>
        <dbReference type="Rhea" id="RHEA-COMP:9945"/>
        <dbReference type="ChEBI" id="CHEBI:15378"/>
        <dbReference type="ChEBI" id="CHEBI:57783"/>
        <dbReference type="ChEBI" id="CHEBI:58349"/>
        <dbReference type="ChEBI" id="CHEBI:78776"/>
        <dbReference type="ChEBI" id="CHEBI:78827"/>
        <dbReference type="EC" id="1.1.1.100"/>
    </reaction>
</comment>
<sequence>MAIESEIQRKLFASPVRWIETQDAILSSETCERIIEIAPSSILKGMFKRTIDTSYKTQEYTLLSPRQLLSSETDTKNIYYEHEAVALQHEAPIGAHFIKIVEPSQPSPGSPTVEEIDDQAVRAQDLVIAIASRALKKSASEIDIMKSIKGLAGG</sequence>
<dbReference type="PANTHER" id="PTHR10982:SF21">
    <property type="entry name" value="FATTY ACID SYNTHASE SUBUNIT BETA"/>
    <property type="match status" value="1"/>
</dbReference>
<keyword evidence="6" id="KW-0511">Multifunctional enzyme</keyword>
<organism evidence="9 10">
    <name type="scientific">Emydomyces testavorans</name>
    <dbReference type="NCBI Taxonomy" id="2070801"/>
    <lineage>
        <taxon>Eukaryota</taxon>
        <taxon>Fungi</taxon>
        <taxon>Dikarya</taxon>
        <taxon>Ascomycota</taxon>
        <taxon>Pezizomycotina</taxon>
        <taxon>Eurotiomycetes</taxon>
        <taxon>Eurotiomycetidae</taxon>
        <taxon>Onygenales</taxon>
        <taxon>Nannizziopsiaceae</taxon>
        <taxon>Emydomyces</taxon>
    </lineage>
</organism>
<evidence type="ECO:0000256" key="1">
    <source>
        <dbReference type="ARBA" id="ARBA00007485"/>
    </source>
</evidence>
<dbReference type="EMBL" id="CP120627">
    <property type="protein sequence ID" value="WEW56696.1"/>
    <property type="molecule type" value="Genomic_DNA"/>
</dbReference>
<keyword evidence="10" id="KW-1185">Reference proteome</keyword>
<dbReference type="EC" id="2.3.1.86" evidence="9"/>
<evidence type="ECO:0000256" key="3">
    <source>
        <dbReference type="ARBA" id="ARBA00022553"/>
    </source>
</evidence>
<keyword evidence="4 9" id="KW-0808">Transferase</keyword>
<dbReference type="Gene3D" id="3.90.25.70">
    <property type="match status" value="1"/>
</dbReference>
<evidence type="ECO:0000256" key="5">
    <source>
        <dbReference type="ARBA" id="ARBA00022857"/>
    </source>
</evidence>
<reference evidence="9" key="1">
    <citation type="submission" date="2023-03" db="EMBL/GenBank/DDBJ databases">
        <title>Emydomyces testavorans Genome Sequence.</title>
        <authorList>
            <person name="Hoyer L."/>
        </authorList>
    </citation>
    <scope>NUCLEOTIDE SEQUENCE</scope>
    <source>
        <strain evidence="9">16-2883</strain>
    </source>
</reference>
<keyword evidence="2" id="KW-0596">Phosphopantetheine</keyword>
<dbReference type="SUPFAM" id="SSF52151">
    <property type="entry name" value="FabD/lysophospholipase-like"/>
    <property type="match status" value="1"/>
</dbReference>
<dbReference type="Proteomes" id="UP001219355">
    <property type="component" value="Chromosome 1"/>
</dbReference>
<keyword evidence="5" id="KW-0521">NADP</keyword>
<evidence type="ECO:0000256" key="8">
    <source>
        <dbReference type="ARBA" id="ARBA00048508"/>
    </source>
</evidence>
<evidence type="ECO:0000313" key="9">
    <source>
        <dbReference type="EMBL" id="WEW56696.1"/>
    </source>
</evidence>
<dbReference type="FunFam" id="3.90.25.70:FF:000001">
    <property type="entry name" value="Fatty acid synthase subunit alpha"/>
    <property type="match status" value="1"/>
</dbReference>
<dbReference type="PANTHER" id="PTHR10982">
    <property type="entry name" value="MALONYL COA-ACYL CARRIER PROTEIN TRANSACYLASE"/>
    <property type="match status" value="1"/>
</dbReference>
<accession>A0AAF0IHI9</accession>
<evidence type="ECO:0000256" key="4">
    <source>
        <dbReference type="ARBA" id="ARBA00022679"/>
    </source>
</evidence>
<gene>
    <name evidence="9" type="primary">FAS1_1</name>
    <name evidence="9" type="ORF">PRK78_002144</name>
</gene>
<dbReference type="GO" id="GO:0004316">
    <property type="term" value="F:3-oxoacyl-[acyl-carrier-protein] reductase (NADPH) activity"/>
    <property type="evidence" value="ECO:0007669"/>
    <property type="project" value="UniProtKB-EC"/>
</dbReference>
<proteinExistence type="inferred from homology"/>
<dbReference type="InterPro" id="IPR016035">
    <property type="entry name" value="Acyl_Trfase/lysoPLipase"/>
</dbReference>
<dbReference type="AlphaFoldDB" id="A0AAF0IHI9"/>
<dbReference type="GO" id="GO:0004321">
    <property type="term" value="F:fatty-acyl-CoA synthase activity"/>
    <property type="evidence" value="ECO:0007669"/>
    <property type="project" value="UniProtKB-EC"/>
</dbReference>
<comment type="similarity">
    <text evidence="1">Belongs to the thiolase-like superfamily. Fungal fatty acid synthetase subunit alpha family.</text>
</comment>